<dbReference type="AlphaFoldDB" id="Q01TQ3"/>
<dbReference type="InterPro" id="IPR049311">
    <property type="entry name" value="GIY_YIG_cat"/>
</dbReference>
<gene>
    <name evidence="2" type="ordered locus">Acid_6032</name>
</gene>
<dbReference type="EMBL" id="CP000473">
    <property type="protein sequence ID" value="ABJ86967.1"/>
    <property type="molecule type" value="Genomic_DNA"/>
</dbReference>
<proteinExistence type="predicted"/>
<feature type="domain" description="GIY-YIG catalytic" evidence="1">
    <location>
        <begin position="10"/>
        <end position="136"/>
    </location>
</feature>
<protein>
    <recommendedName>
        <fullName evidence="1">GIY-YIG catalytic domain-containing protein</fullName>
    </recommendedName>
</protein>
<organism evidence="2">
    <name type="scientific">Solibacter usitatus (strain Ellin6076)</name>
    <dbReference type="NCBI Taxonomy" id="234267"/>
    <lineage>
        <taxon>Bacteria</taxon>
        <taxon>Pseudomonadati</taxon>
        <taxon>Acidobacteriota</taxon>
        <taxon>Terriglobia</taxon>
        <taxon>Bryobacterales</taxon>
        <taxon>Solibacteraceae</taxon>
        <taxon>Candidatus Solibacter</taxon>
    </lineage>
</organism>
<dbReference type="STRING" id="234267.Acid_6032"/>
<dbReference type="HOGENOM" id="CLU_118117_0_0_0"/>
<sequence length="149" mass="16794">MDCHVVGEFHLLYIGISPSAPPSNGKLPSKQSLYDRIRHHMQGNAEGSTLRLSLGCILSEQLGIQLRRVGSGKRFTFAAGEPRLSAWLEENARVAWLPCAEPWTMEARLISTLHLPLNLEQNKRCSFHSVLSQRRREAKSLARELPVLR</sequence>
<reference evidence="2" key="1">
    <citation type="submission" date="2006-10" db="EMBL/GenBank/DDBJ databases">
        <title>Complete sequence of Solibacter usitatus Ellin6076.</title>
        <authorList>
            <consortium name="US DOE Joint Genome Institute"/>
            <person name="Copeland A."/>
            <person name="Lucas S."/>
            <person name="Lapidus A."/>
            <person name="Barry K."/>
            <person name="Detter J.C."/>
            <person name="Glavina del Rio T."/>
            <person name="Hammon N."/>
            <person name="Israni S."/>
            <person name="Dalin E."/>
            <person name="Tice H."/>
            <person name="Pitluck S."/>
            <person name="Thompson L.S."/>
            <person name="Brettin T."/>
            <person name="Bruce D."/>
            <person name="Han C."/>
            <person name="Tapia R."/>
            <person name="Gilna P."/>
            <person name="Schmutz J."/>
            <person name="Larimer F."/>
            <person name="Land M."/>
            <person name="Hauser L."/>
            <person name="Kyrpides N."/>
            <person name="Mikhailova N."/>
            <person name="Janssen P.H."/>
            <person name="Kuske C.R."/>
            <person name="Richardson P."/>
        </authorList>
    </citation>
    <scope>NUCLEOTIDE SEQUENCE</scope>
    <source>
        <strain evidence="2">Ellin6076</strain>
    </source>
</reference>
<name>Q01TQ3_SOLUE</name>
<dbReference type="KEGG" id="sus:Acid_6032"/>
<evidence type="ECO:0000259" key="1">
    <source>
        <dbReference type="Pfam" id="PF20815"/>
    </source>
</evidence>
<evidence type="ECO:0000313" key="2">
    <source>
        <dbReference type="EMBL" id="ABJ86967.1"/>
    </source>
</evidence>
<dbReference type="InParanoid" id="Q01TQ3"/>
<dbReference type="eggNOG" id="ENOG5031IF5">
    <property type="taxonomic scope" value="Bacteria"/>
</dbReference>
<dbReference type="Pfam" id="PF20815">
    <property type="entry name" value="GIY_YIG_2"/>
    <property type="match status" value="1"/>
</dbReference>
<accession>Q01TQ3</accession>